<comment type="caution">
    <text evidence="1">The sequence shown here is derived from an EMBL/GenBank/DDBJ whole genome shotgun (WGS) entry which is preliminary data.</text>
</comment>
<protein>
    <submittedName>
        <fullName evidence="1">Uncharacterized protein</fullName>
    </submittedName>
</protein>
<evidence type="ECO:0000313" key="2">
    <source>
        <dbReference type="Proteomes" id="UP000799772"/>
    </source>
</evidence>
<sequence>MSNQVHICGVQPGSFTVAPGYAKGDSLGEPGCYREQDETLRWEDVEFVRNPTGIGVDIKFRLMKGHRNPYARNHRDGTKQFRLPPSKSLYEFDFSFVFFAIAFERGLFGSDLQTLYSGDGLFLRKNVEVNHQAIFLTPGANEKLDSNVPMLSSAVNAKLGQMCELVGIMGRNTIYSFRRTAIVEPRRFHGTELAKQVTGNSAQSHRIGDYDH</sequence>
<keyword evidence="2" id="KW-1185">Reference proteome</keyword>
<organism evidence="1 2">
    <name type="scientific">Rhizodiscina lignyota</name>
    <dbReference type="NCBI Taxonomy" id="1504668"/>
    <lineage>
        <taxon>Eukaryota</taxon>
        <taxon>Fungi</taxon>
        <taxon>Dikarya</taxon>
        <taxon>Ascomycota</taxon>
        <taxon>Pezizomycotina</taxon>
        <taxon>Dothideomycetes</taxon>
        <taxon>Pleosporomycetidae</taxon>
        <taxon>Aulographales</taxon>
        <taxon>Rhizodiscinaceae</taxon>
        <taxon>Rhizodiscina</taxon>
    </lineage>
</organism>
<dbReference type="AlphaFoldDB" id="A0A9P4II95"/>
<reference evidence="1" key="1">
    <citation type="journal article" date="2020" name="Stud. Mycol.">
        <title>101 Dothideomycetes genomes: a test case for predicting lifestyles and emergence of pathogens.</title>
        <authorList>
            <person name="Haridas S."/>
            <person name="Albert R."/>
            <person name="Binder M."/>
            <person name="Bloem J."/>
            <person name="Labutti K."/>
            <person name="Salamov A."/>
            <person name="Andreopoulos B."/>
            <person name="Baker S."/>
            <person name="Barry K."/>
            <person name="Bills G."/>
            <person name="Bluhm B."/>
            <person name="Cannon C."/>
            <person name="Castanera R."/>
            <person name="Culley D."/>
            <person name="Daum C."/>
            <person name="Ezra D."/>
            <person name="Gonzalez J."/>
            <person name="Henrissat B."/>
            <person name="Kuo A."/>
            <person name="Liang C."/>
            <person name="Lipzen A."/>
            <person name="Lutzoni F."/>
            <person name="Magnuson J."/>
            <person name="Mondo S."/>
            <person name="Nolan M."/>
            <person name="Ohm R."/>
            <person name="Pangilinan J."/>
            <person name="Park H.-J."/>
            <person name="Ramirez L."/>
            <person name="Alfaro M."/>
            <person name="Sun H."/>
            <person name="Tritt A."/>
            <person name="Yoshinaga Y."/>
            <person name="Zwiers L.-H."/>
            <person name="Turgeon B."/>
            <person name="Goodwin S."/>
            <person name="Spatafora J."/>
            <person name="Crous P."/>
            <person name="Grigoriev I."/>
        </authorList>
    </citation>
    <scope>NUCLEOTIDE SEQUENCE</scope>
    <source>
        <strain evidence="1">CBS 133067</strain>
    </source>
</reference>
<accession>A0A9P4II95</accession>
<dbReference type="OrthoDB" id="3799483at2759"/>
<dbReference type="Proteomes" id="UP000799772">
    <property type="component" value="Unassembled WGS sequence"/>
</dbReference>
<evidence type="ECO:0000313" key="1">
    <source>
        <dbReference type="EMBL" id="KAF2098686.1"/>
    </source>
</evidence>
<dbReference type="EMBL" id="ML978126">
    <property type="protein sequence ID" value="KAF2098686.1"/>
    <property type="molecule type" value="Genomic_DNA"/>
</dbReference>
<proteinExistence type="predicted"/>
<name>A0A9P4II95_9PEZI</name>
<gene>
    <name evidence="1" type="ORF">NA57DRAFT_56333</name>
</gene>